<proteinExistence type="predicted"/>
<reference evidence="2 3" key="1">
    <citation type="submission" date="2018-02" db="EMBL/GenBank/DDBJ databases">
        <title>Genome sequence of the basidiomycete white-rot fungus Phlebia centrifuga.</title>
        <authorList>
            <person name="Granchi Z."/>
            <person name="Peng M."/>
            <person name="de Vries R.P."/>
            <person name="Hilden K."/>
            <person name="Makela M.R."/>
            <person name="Grigoriev I."/>
            <person name="Riley R."/>
        </authorList>
    </citation>
    <scope>NUCLEOTIDE SEQUENCE [LARGE SCALE GENOMIC DNA]</scope>
    <source>
        <strain evidence="2 3">FBCC195</strain>
    </source>
</reference>
<feature type="compositionally biased region" description="Acidic residues" evidence="1">
    <location>
        <begin position="348"/>
        <end position="361"/>
    </location>
</feature>
<dbReference type="AlphaFoldDB" id="A0A2R6RI15"/>
<evidence type="ECO:0000313" key="3">
    <source>
        <dbReference type="Proteomes" id="UP000186601"/>
    </source>
</evidence>
<feature type="region of interest" description="Disordered" evidence="1">
    <location>
        <begin position="173"/>
        <end position="195"/>
    </location>
</feature>
<feature type="compositionally biased region" description="Basic and acidic residues" evidence="1">
    <location>
        <begin position="173"/>
        <end position="182"/>
    </location>
</feature>
<evidence type="ECO:0000313" key="2">
    <source>
        <dbReference type="EMBL" id="PSS29649.1"/>
    </source>
</evidence>
<feature type="region of interest" description="Disordered" evidence="1">
    <location>
        <begin position="329"/>
        <end position="361"/>
    </location>
</feature>
<protein>
    <submittedName>
        <fullName evidence="2">Uncharacterized protein</fullName>
    </submittedName>
</protein>
<evidence type="ECO:0000256" key="1">
    <source>
        <dbReference type="SAM" id="MobiDB-lite"/>
    </source>
</evidence>
<feature type="region of interest" description="Disordered" evidence="1">
    <location>
        <begin position="90"/>
        <end position="117"/>
    </location>
</feature>
<organism evidence="2 3">
    <name type="scientific">Hermanssonia centrifuga</name>
    <dbReference type="NCBI Taxonomy" id="98765"/>
    <lineage>
        <taxon>Eukaryota</taxon>
        <taxon>Fungi</taxon>
        <taxon>Dikarya</taxon>
        <taxon>Basidiomycota</taxon>
        <taxon>Agaricomycotina</taxon>
        <taxon>Agaricomycetes</taxon>
        <taxon>Polyporales</taxon>
        <taxon>Meruliaceae</taxon>
        <taxon>Hermanssonia</taxon>
    </lineage>
</organism>
<sequence>MSESLQNAKSLFFTGSDDEDDAHSSVPVPNINVPHPQDQTRLFFAGDSDDEDIQMDGDEKSPIELFNEDIEDAEETANIPRLIYRGASRISTVSSQPTPKASSPMSAEGLKSSPDPELIERPAKKRKLSLQNIVPFTSAYLGSFLVGKAWSTVRGKGYVKPGDEINIERDEQEVATKDETKNKRNKSAKGKDGKKQLSIATMLKSQPAKATKKKQDLVVRLTTKSGFDIVEFKGSTVIDCPTVLHSGADLVVSLVVYLKVTAFKYPNKTPDERSGHMFNEGQETASEQVMRERKSALAYLFEMLNVKPVKKPDLPRYRKDLSRDNLSMLAQHSKGDKAKKSVKTEVVGDGEEVEVDDDEEDLTENELNLIYKKQVYSS</sequence>
<name>A0A2R6RI15_9APHY</name>
<comment type="caution">
    <text evidence="2">The sequence shown here is derived from an EMBL/GenBank/DDBJ whole genome shotgun (WGS) entry which is preliminary data.</text>
</comment>
<feature type="compositionally biased region" description="Polar residues" evidence="1">
    <location>
        <begin position="90"/>
        <end position="105"/>
    </location>
</feature>
<keyword evidence="3" id="KW-1185">Reference proteome</keyword>
<gene>
    <name evidence="2" type="ORF">PHLCEN_2v2797</name>
</gene>
<dbReference type="Proteomes" id="UP000186601">
    <property type="component" value="Unassembled WGS sequence"/>
</dbReference>
<feature type="compositionally biased region" description="Basic and acidic residues" evidence="1">
    <location>
        <begin position="333"/>
        <end position="343"/>
    </location>
</feature>
<accession>A0A2R6RI15</accession>
<feature type="region of interest" description="Disordered" evidence="1">
    <location>
        <begin position="1"/>
        <end position="43"/>
    </location>
</feature>
<dbReference type="EMBL" id="MLYV02000256">
    <property type="protein sequence ID" value="PSS29649.1"/>
    <property type="molecule type" value="Genomic_DNA"/>
</dbReference>
<dbReference type="OrthoDB" id="2803225at2759"/>